<sequence length="90" mass="9706">MESLALLVSIIVFPAMFGGPIALLLSLYRPAGMSHFRRILIIIFAILSSIVGIFLLIENVSRGANVIGALGLSTGLGSLWQLKRDRKVTP</sequence>
<feature type="transmembrane region" description="Helical" evidence="1">
    <location>
        <begin position="6"/>
        <end position="27"/>
    </location>
</feature>
<comment type="caution">
    <text evidence="2">The sequence shown here is derived from an EMBL/GenBank/DDBJ whole genome shotgun (WGS) entry which is preliminary data.</text>
</comment>
<dbReference type="AlphaFoldDB" id="A0A0R2NZ70"/>
<gene>
    <name evidence="2" type="ORF">ABR60_05560</name>
</gene>
<proteinExistence type="predicted"/>
<accession>A0A0R2NZ70</accession>
<dbReference type="Proteomes" id="UP000053941">
    <property type="component" value="Unassembled WGS sequence"/>
</dbReference>
<dbReference type="EMBL" id="LIAS01000014">
    <property type="protein sequence ID" value="KRO31189.1"/>
    <property type="molecule type" value="Genomic_DNA"/>
</dbReference>
<reference evidence="2 3" key="1">
    <citation type="submission" date="2015-10" db="EMBL/GenBank/DDBJ databases">
        <title>Metagenome-Assembled Genomes uncover a global brackish microbiome.</title>
        <authorList>
            <person name="Hugerth L.W."/>
            <person name="Larsson J."/>
            <person name="Alneberg J."/>
            <person name="Lindh M.V."/>
            <person name="Legrand C."/>
            <person name="Pinhassi J."/>
            <person name="Andersson A.F."/>
        </authorList>
    </citation>
    <scope>NUCLEOTIDE SEQUENCE [LARGE SCALE GENOMIC DNA]</scope>
    <source>
        <strain evidence="2">BACL2 MAG-120802-bin41</strain>
    </source>
</reference>
<feature type="transmembrane region" description="Helical" evidence="1">
    <location>
        <begin position="63"/>
        <end position="82"/>
    </location>
</feature>
<evidence type="ECO:0000313" key="2">
    <source>
        <dbReference type="EMBL" id="KRO31189.1"/>
    </source>
</evidence>
<name>A0A0R2NZ70_9ACTN</name>
<organism evidence="2 3">
    <name type="scientific">Actinobacteria bacterium BACL2 MAG-120802-bin41</name>
    <dbReference type="NCBI Taxonomy" id="1655568"/>
    <lineage>
        <taxon>Bacteria</taxon>
        <taxon>Bacillati</taxon>
        <taxon>Actinomycetota</taxon>
        <taxon>Actinomycetes</taxon>
        <taxon>Actinomycetes incertae sedis</taxon>
        <taxon>ac1 cluster</taxon>
    </lineage>
</organism>
<feature type="transmembrane region" description="Helical" evidence="1">
    <location>
        <begin position="39"/>
        <end position="57"/>
    </location>
</feature>
<keyword evidence="1" id="KW-1133">Transmembrane helix</keyword>
<evidence type="ECO:0000256" key="1">
    <source>
        <dbReference type="SAM" id="Phobius"/>
    </source>
</evidence>
<keyword evidence="1" id="KW-0472">Membrane</keyword>
<keyword evidence="1" id="KW-0812">Transmembrane</keyword>
<protein>
    <submittedName>
        <fullName evidence="2">Uncharacterized protein</fullName>
    </submittedName>
</protein>
<evidence type="ECO:0000313" key="3">
    <source>
        <dbReference type="Proteomes" id="UP000053941"/>
    </source>
</evidence>